<dbReference type="Proteomes" id="UP000317893">
    <property type="component" value="Unassembled WGS sequence"/>
</dbReference>
<keyword evidence="5" id="KW-1185">Reference proteome</keyword>
<dbReference type="PANTHER" id="PTHR43877:SF1">
    <property type="entry name" value="ACETYLTRANSFERASE"/>
    <property type="match status" value="1"/>
</dbReference>
<dbReference type="AlphaFoldDB" id="A0A542E1U3"/>
<accession>A0A542E1U3</accession>
<evidence type="ECO:0000259" key="3">
    <source>
        <dbReference type="PROSITE" id="PS51186"/>
    </source>
</evidence>
<keyword evidence="1 4" id="KW-0808">Transferase</keyword>
<dbReference type="SUPFAM" id="SSF55729">
    <property type="entry name" value="Acyl-CoA N-acyltransferases (Nat)"/>
    <property type="match status" value="2"/>
</dbReference>
<gene>
    <name evidence="4" type="ORF">FB458_2395</name>
</gene>
<dbReference type="RefSeq" id="WP_141848681.1">
    <property type="nucleotide sequence ID" value="NZ_BAAAPR010000014.1"/>
</dbReference>
<name>A0A542E1U3_9MICO</name>
<dbReference type="EMBL" id="VFMN01000001">
    <property type="protein sequence ID" value="TQJ09285.1"/>
    <property type="molecule type" value="Genomic_DNA"/>
</dbReference>
<dbReference type="PANTHER" id="PTHR43877">
    <property type="entry name" value="AMINOALKYLPHOSPHONATE N-ACETYLTRANSFERASE-RELATED-RELATED"/>
    <property type="match status" value="1"/>
</dbReference>
<dbReference type="OrthoDB" id="4119890at2"/>
<evidence type="ECO:0000256" key="1">
    <source>
        <dbReference type="ARBA" id="ARBA00022679"/>
    </source>
</evidence>
<dbReference type="Gene3D" id="3.40.630.30">
    <property type="match status" value="1"/>
</dbReference>
<evidence type="ECO:0000256" key="2">
    <source>
        <dbReference type="ARBA" id="ARBA00023315"/>
    </source>
</evidence>
<dbReference type="GO" id="GO:0016747">
    <property type="term" value="F:acyltransferase activity, transferring groups other than amino-acyl groups"/>
    <property type="evidence" value="ECO:0007669"/>
    <property type="project" value="InterPro"/>
</dbReference>
<dbReference type="PROSITE" id="PS51186">
    <property type="entry name" value="GNAT"/>
    <property type="match status" value="1"/>
</dbReference>
<comment type="caution">
    <text evidence="4">The sequence shown here is derived from an EMBL/GenBank/DDBJ whole genome shotgun (WGS) entry which is preliminary data.</text>
</comment>
<feature type="domain" description="N-acetyltransferase" evidence="3">
    <location>
        <begin position="4"/>
        <end position="166"/>
    </location>
</feature>
<evidence type="ECO:0000313" key="4">
    <source>
        <dbReference type="EMBL" id="TQJ09285.1"/>
    </source>
</evidence>
<protein>
    <submittedName>
        <fullName evidence="4">Acetyltransferase (GNAT) family protein</fullName>
    </submittedName>
</protein>
<dbReference type="InterPro" id="IPR016181">
    <property type="entry name" value="Acyl_CoA_acyltransferase"/>
</dbReference>
<reference evidence="4 5" key="1">
    <citation type="submission" date="2019-06" db="EMBL/GenBank/DDBJ databases">
        <title>Sequencing the genomes of 1000 actinobacteria strains.</title>
        <authorList>
            <person name="Klenk H.-P."/>
        </authorList>
    </citation>
    <scope>NUCLEOTIDE SEQUENCE [LARGE SCALE GENOMIC DNA]</scope>
    <source>
        <strain evidence="4 5">DSM 18607</strain>
    </source>
</reference>
<evidence type="ECO:0000313" key="5">
    <source>
        <dbReference type="Proteomes" id="UP000317893"/>
    </source>
</evidence>
<dbReference type="Pfam" id="PF00583">
    <property type="entry name" value="Acetyltransf_1"/>
    <property type="match status" value="1"/>
</dbReference>
<dbReference type="CDD" id="cd04301">
    <property type="entry name" value="NAT_SF"/>
    <property type="match status" value="1"/>
</dbReference>
<dbReference type="InterPro" id="IPR050832">
    <property type="entry name" value="Bact_Acetyltransf"/>
</dbReference>
<organism evidence="4 5">
    <name type="scientific">Lapillicoccus jejuensis</name>
    <dbReference type="NCBI Taxonomy" id="402171"/>
    <lineage>
        <taxon>Bacteria</taxon>
        <taxon>Bacillati</taxon>
        <taxon>Actinomycetota</taxon>
        <taxon>Actinomycetes</taxon>
        <taxon>Micrococcales</taxon>
        <taxon>Intrasporangiaceae</taxon>
        <taxon>Lapillicoccus</taxon>
    </lineage>
</organism>
<proteinExistence type="predicted"/>
<keyword evidence="2" id="KW-0012">Acyltransferase</keyword>
<sequence>MELLDLDLLDPTREDLVRSWYDVLVADGRARMGDLASTWALHELRTLQQDPARPRRSCVAVEDGRAVGAAWVILPQRDNRDVAELAVWAHPRHTGRGVGSALLTHVEEVARAEGRTVLQAGSESLVDTSDPARAFAPAHGYDQAQVVLRSALALGDDEAWTARMAEVAAGGGAAATPDPDAVRLESVTDLPPEDWYDGLALLNRRMSTDAPMGDMVLEEEDWDAERVRYTSHRALDMGRRLATTVAFDRAGAMVGYTEVGVSSGTPHLGYQGATLVLREARGQRIGLRLKAANALHLRRELPQVTSVRTWNAEENAPMLGVNRSLGYVVDGVQREWQKRVTA</sequence>
<dbReference type="InterPro" id="IPR000182">
    <property type="entry name" value="GNAT_dom"/>
</dbReference>